<dbReference type="InterPro" id="IPR003959">
    <property type="entry name" value="ATPase_AAA_core"/>
</dbReference>
<sequence length="953" mass="105043">MSPPMLQGRFLWSLARPCRIIAHRRFPAAILAHPRRFHPSPAWLSSTPSDPQDPRDSAKGTVSGDVPTLNAEPDLAHRDTSETKSATEQHENKTDKPYGSALRRVMRNRRTSAQHTVPVTTVPEWFRQRNIVVHDGEGENAGVSVQQVQIRSSSDLNAEKASSVENLGHGGDGEGPPASDDSTPQENRYALTDAMWEELCASARAGMRLPPARYAQEPSARKSHLVLQYPGADGILFLDAVVKRLAQEVGADLVTLNAQDIAELCSEQDLTDTGKTDAIRSLGYDVYRPTLPEASQDGVDSSEVDNDDDTLQPLHSSSDLPAVGQRFILGSSGEIHDVLSRLKLFNPAADGANAASKPESRRLRLARQLISPSSRKPAPPALKEADGNTPAKPAVSEPEATPAARDVIVQVQDYDEIQDTREGAKFIIILRKAIEEKRKAGSRVLFVGTMAQEAAPGADSSRLMQNAPDDQFSQVLLVTPDMGSEVAARTFAEDQRKRTLDINIRHIQDMLRTRLHEQAAALKDDIFRDRAWPLDSSLVKQSGLEERYWSYSQVHWVCTLALGSLKAGEQLGFEHIRRGIEMTQQSERAKKDWLQEKAPKANTGGAAGDRERLLSSLRKTCNSYEKKLLNGVVDAQSIRTTFSDVHVPPETIDALKTLTSLSLIRPEAFTYGVLATDKIPGLLLYGPPGTGKTLLAKAVARESGATVLEVSGSEVYDMYVGEGEKNVKAIFTLAKKLSPCVVFIDEADAIFCSRTRASSRTSHRELINQFLREWDGMNDLSAFIMVATNRPFDLDDAVLRRLPRRLLVDLPTEQDRQAILKIHLKDELLDSTIDLAELARRTPLYSGSDLKNLSVAAALACVREENELAAQHQGDEPYQYPARRTLTWKHFERGMEEISASISEDMASLSAIRKFDEQYGDRKGRRKKSPGWGFIPVGADASAAAEEAARVRT</sequence>
<dbReference type="EMBL" id="KZ825470">
    <property type="protein sequence ID" value="PYI35307.1"/>
    <property type="molecule type" value="Genomic_DNA"/>
</dbReference>
<keyword evidence="3" id="KW-0496">Mitochondrion</keyword>
<dbReference type="CDD" id="cd19481">
    <property type="entry name" value="RecA-like_protease"/>
    <property type="match status" value="1"/>
</dbReference>
<keyword evidence="4" id="KW-0067">ATP-binding</keyword>
<dbReference type="InterPro" id="IPR003593">
    <property type="entry name" value="AAA+_ATPase"/>
</dbReference>
<protein>
    <submittedName>
        <fullName evidence="7">Spastin</fullName>
    </submittedName>
</protein>
<dbReference type="Pfam" id="PF24581">
    <property type="entry name" value="DUF7608"/>
    <property type="match status" value="1"/>
</dbReference>
<dbReference type="PANTHER" id="PTHR45644:SF56">
    <property type="entry name" value="AAA ATPASE, PUTATIVE (AFU_ORTHOLOGUE AFUA_2G12920)-RELATED"/>
    <property type="match status" value="1"/>
</dbReference>
<dbReference type="GO" id="GO:0005741">
    <property type="term" value="C:mitochondrial outer membrane"/>
    <property type="evidence" value="ECO:0007669"/>
    <property type="project" value="UniProtKB-SubCell"/>
</dbReference>
<keyword evidence="8" id="KW-1185">Reference proteome</keyword>
<evidence type="ECO:0000256" key="4">
    <source>
        <dbReference type="ARBA" id="ARBA00022840"/>
    </source>
</evidence>
<dbReference type="Pfam" id="PF17862">
    <property type="entry name" value="AAA_lid_3"/>
    <property type="match status" value="1"/>
</dbReference>
<organism evidence="7 8">
    <name type="scientific">Aspergillus indologenus CBS 114.80</name>
    <dbReference type="NCBI Taxonomy" id="1450541"/>
    <lineage>
        <taxon>Eukaryota</taxon>
        <taxon>Fungi</taxon>
        <taxon>Dikarya</taxon>
        <taxon>Ascomycota</taxon>
        <taxon>Pezizomycotina</taxon>
        <taxon>Eurotiomycetes</taxon>
        <taxon>Eurotiomycetidae</taxon>
        <taxon>Eurotiales</taxon>
        <taxon>Aspergillaceae</taxon>
        <taxon>Aspergillus</taxon>
        <taxon>Aspergillus subgen. Circumdati</taxon>
    </lineage>
</organism>
<dbReference type="GO" id="GO:0005524">
    <property type="term" value="F:ATP binding"/>
    <property type="evidence" value="ECO:0007669"/>
    <property type="project" value="UniProtKB-KW"/>
</dbReference>
<dbReference type="InterPro" id="IPR056027">
    <property type="entry name" value="DUF7608"/>
</dbReference>
<dbReference type="InterPro" id="IPR041569">
    <property type="entry name" value="AAA_lid_3"/>
</dbReference>
<dbReference type="SUPFAM" id="SSF52540">
    <property type="entry name" value="P-loop containing nucleoside triphosphate hydrolases"/>
    <property type="match status" value="1"/>
</dbReference>
<dbReference type="InterPro" id="IPR027417">
    <property type="entry name" value="P-loop_NTPase"/>
</dbReference>
<evidence type="ECO:0000313" key="8">
    <source>
        <dbReference type="Proteomes" id="UP000248817"/>
    </source>
</evidence>
<feature type="compositionally biased region" description="Acidic residues" evidence="5">
    <location>
        <begin position="300"/>
        <end position="310"/>
    </location>
</feature>
<feature type="region of interest" description="Disordered" evidence="5">
    <location>
        <begin position="41"/>
        <end position="101"/>
    </location>
</feature>
<evidence type="ECO:0000256" key="1">
    <source>
        <dbReference type="ARBA" id="ARBA00004572"/>
    </source>
</evidence>
<dbReference type="Pfam" id="PF00004">
    <property type="entry name" value="AAA"/>
    <property type="match status" value="1"/>
</dbReference>
<name>A0A2V5JA28_9EURO</name>
<feature type="domain" description="AAA+ ATPase" evidence="6">
    <location>
        <begin position="678"/>
        <end position="812"/>
    </location>
</feature>
<dbReference type="Gene3D" id="3.40.50.300">
    <property type="entry name" value="P-loop containing nucleotide triphosphate hydrolases"/>
    <property type="match status" value="1"/>
</dbReference>
<evidence type="ECO:0000256" key="5">
    <source>
        <dbReference type="SAM" id="MobiDB-lite"/>
    </source>
</evidence>
<evidence type="ECO:0000256" key="2">
    <source>
        <dbReference type="ARBA" id="ARBA00022741"/>
    </source>
</evidence>
<gene>
    <name evidence="7" type="ORF">BP00DRAFT_422345</name>
</gene>
<feature type="region of interest" description="Disordered" evidence="5">
    <location>
        <begin position="368"/>
        <end position="401"/>
    </location>
</feature>
<keyword evidence="3" id="KW-0472">Membrane</keyword>
<dbReference type="AlphaFoldDB" id="A0A2V5JA28"/>
<feature type="compositionally biased region" description="Basic and acidic residues" evidence="5">
    <location>
        <begin position="74"/>
        <end position="96"/>
    </location>
</feature>
<dbReference type="PANTHER" id="PTHR45644">
    <property type="entry name" value="AAA ATPASE, PUTATIVE (AFU_ORTHOLOGUE AFUA_2G12920)-RELATED-RELATED"/>
    <property type="match status" value="1"/>
</dbReference>
<dbReference type="GO" id="GO:0016887">
    <property type="term" value="F:ATP hydrolysis activity"/>
    <property type="evidence" value="ECO:0007669"/>
    <property type="project" value="InterPro"/>
</dbReference>
<keyword evidence="3" id="KW-1000">Mitochondrion outer membrane</keyword>
<comment type="subcellular location">
    <subcellularLocation>
        <location evidence="1">Mitochondrion outer membrane</location>
        <topology evidence="1">Single-pass membrane protein</topology>
    </subcellularLocation>
</comment>
<dbReference type="SMART" id="SM00382">
    <property type="entry name" value="AAA"/>
    <property type="match status" value="1"/>
</dbReference>
<accession>A0A2V5JA28</accession>
<evidence type="ECO:0000313" key="7">
    <source>
        <dbReference type="EMBL" id="PYI35307.1"/>
    </source>
</evidence>
<dbReference type="Proteomes" id="UP000248817">
    <property type="component" value="Unassembled WGS sequence"/>
</dbReference>
<keyword evidence="2" id="KW-0547">Nucleotide-binding</keyword>
<evidence type="ECO:0000256" key="3">
    <source>
        <dbReference type="ARBA" id="ARBA00022787"/>
    </source>
</evidence>
<feature type="region of interest" description="Disordered" evidence="5">
    <location>
        <begin position="290"/>
        <end position="318"/>
    </location>
</feature>
<dbReference type="InterPro" id="IPR051701">
    <property type="entry name" value="Mito_OM_Translocase_MSP1"/>
</dbReference>
<proteinExistence type="predicted"/>
<evidence type="ECO:0000259" key="6">
    <source>
        <dbReference type="SMART" id="SM00382"/>
    </source>
</evidence>
<reference evidence="7 8" key="1">
    <citation type="submission" date="2018-02" db="EMBL/GenBank/DDBJ databases">
        <title>The genomes of Aspergillus section Nigri reveals drivers in fungal speciation.</title>
        <authorList>
            <consortium name="DOE Joint Genome Institute"/>
            <person name="Vesth T.C."/>
            <person name="Nybo J."/>
            <person name="Theobald S."/>
            <person name="Brandl J."/>
            <person name="Frisvad J.C."/>
            <person name="Nielsen K.F."/>
            <person name="Lyhne E.K."/>
            <person name="Kogle M.E."/>
            <person name="Kuo A."/>
            <person name="Riley R."/>
            <person name="Clum A."/>
            <person name="Nolan M."/>
            <person name="Lipzen A."/>
            <person name="Salamov A."/>
            <person name="Henrissat B."/>
            <person name="Wiebenga A."/>
            <person name="De vries R.P."/>
            <person name="Grigoriev I.V."/>
            <person name="Mortensen U.H."/>
            <person name="Andersen M.R."/>
            <person name="Baker S.E."/>
        </authorList>
    </citation>
    <scope>NUCLEOTIDE SEQUENCE [LARGE SCALE GENOMIC DNA]</scope>
    <source>
        <strain evidence="7 8">CBS 114.80</strain>
    </source>
</reference>
<feature type="region of interest" description="Disordered" evidence="5">
    <location>
        <begin position="149"/>
        <end position="185"/>
    </location>
</feature>
<dbReference type="Gene3D" id="1.10.8.60">
    <property type="match status" value="1"/>
</dbReference>